<dbReference type="SUPFAM" id="SSF47413">
    <property type="entry name" value="lambda repressor-like DNA-binding domains"/>
    <property type="match status" value="1"/>
</dbReference>
<comment type="caution">
    <text evidence="1">The sequence shown here is derived from an EMBL/GenBank/DDBJ whole genome shotgun (WGS) entry which is preliminary data.</text>
</comment>
<evidence type="ECO:0000313" key="1">
    <source>
        <dbReference type="EMBL" id="KRG17822.1"/>
    </source>
</evidence>
<proteinExistence type="predicted"/>
<gene>
    <name evidence="2" type="ORF">HT99x_015590</name>
    <name evidence="1" type="ORF">HT99x_03142</name>
</gene>
<dbReference type="InterPro" id="IPR010982">
    <property type="entry name" value="Lambda_DNA-bd_dom_sf"/>
</dbReference>
<protein>
    <recommendedName>
        <fullName evidence="4">HTH cro/C1-type domain-containing protein</fullName>
    </recommendedName>
</protein>
<organism evidence="1">
    <name type="scientific">Candidatus Berkiella aquae</name>
    <dbReference type="NCBI Taxonomy" id="295108"/>
    <lineage>
        <taxon>Bacteria</taxon>
        <taxon>Pseudomonadati</taxon>
        <taxon>Pseudomonadota</taxon>
        <taxon>Gammaproteobacteria</taxon>
        <taxon>Candidatus Berkiellales</taxon>
        <taxon>Candidatus Berkiellaceae</taxon>
        <taxon>Candidatus Berkiella</taxon>
    </lineage>
</organism>
<dbReference type="AlphaFoldDB" id="A0A0Q9YLL6"/>
<dbReference type="GO" id="GO:0003677">
    <property type="term" value="F:DNA binding"/>
    <property type="evidence" value="ECO:0007669"/>
    <property type="project" value="InterPro"/>
</dbReference>
<accession>A0A0Q9YLL6</accession>
<reference evidence="1" key="1">
    <citation type="submission" date="2015-09" db="EMBL/GenBank/DDBJ databases">
        <title>Draft Genome Sequences of Two Novel Amoeba-resistant Intranuclear Bacteria, Candidatus Berkiella cookevillensis and Candidatus Berkiella aquae.</title>
        <authorList>
            <person name="Mehari Y.T."/>
            <person name="Arivett B.A."/>
            <person name="Farone A.L."/>
            <person name="Gunderson J.H."/>
            <person name="Farone M.B."/>
        </authorList>
    </citation>
    <scope>NUCLEOTIDE SEQUENCE [LARGE SCALE GENOMIC DNA]</scope>
    <source>
        <strain evidence="1">HT99</strain>
    </source>
</reference>
<reference evidence="2" key="2">
    <citation type="journal article" date="2016" name="Genome Announc.">
        <title>Draft Genome Sequences of Two Novel Amoeba-Resistant Intranuclear Bacteria, 'Candidatus Berkiella cookevillensis' and 'Candidatus Berkiella aquae'.</title>
        <authorList>
            <person name="Mehari Y.T."/>
            <person name="Arivett B.A."/>
            <person name="Farone A.L."/>
            <person name="Gunderson J.H."/>
            <person name="Farone M.B."/>
        </authorList>
    </citation>
    <scope>NUCLEOTIDE SEQUENCE</scope>
    <source>
        <strain evidence="2">HT99</strain>
    </source>
</reference>
<evidence type="ECO:0008006" key="4">
    <source>
        <dbReference type="Google" id="ProtNLM"/>
    </source>
</evidence>
<reference evidence="2" key="3">
    <citation type="submission" date="2021-06" db="EMBL/GenBank/DDBJ databases">
        <title>Genomic Description and Analysis of Intracellular Bacteria, Candidatus Berkiella cookevillensis and Candidatus Berkiella aquae.</title>
        <authorList>
            <person name="Kidane D.T."/>
            <person name="Mehari Y.T."/>
            <person name="Rice F.C."/>
            <person name="Arivett B.A."/>
            <person name="Farone A.L."/>
            <person name="Berk S.G."/>
            <person name="Farone M.B."/>
        </authorList>
    </citation>
    <scope>NUCLEOTIDE SEQUENCE</scope>
    <source>
        <strain evidence="2">HT99</strain>
    </source>
</reference>
<evidence type="ECO:0000313" key="3">
    <source>
        <dbReference type="Proteomes" id="UP000051497"/>
    </source>
</evidence>
<keyword evidence="3" id="KW-1185">Reference proteome</keyword>
<evidence type="ECO:0000313" key="2">
    <source>
        <dbReference type="EMBL" id="MCS5712862.1"/>
    </source>
</evidence>
<dbReference type="EMBL" id="LKAJ01000024">
    <property type="protein sequence ID" value="KRG17822.1"/>
    <property type="molecule type" value="Genomic_DNA"/>
</dbReference>
<dbReference type="OrthoDB" id="9791537at2"/>
<dbReference type="Proteomes" id="UP000051497">
    <property type="component" value="Unassembled WGS sequence"/>
</dbReference>
<sequence length="65" mass="7557">MHPQKYIYALLNNGFTEHWIAKKVKLAQSTIHRIKVGDVRSPRFDTVEKIKKLYEKQLETGSSNA</sequence>
<dbReference type="STRING" id="295108.HT99x_03142"/>
<name>A0A0Q9YLL6_9GAMM</name>
<dbReference type="EMBL" id="LKAJ02000003">
    <property type="protein sequence ID" value="MCS5712862.1"/>
    <property type="molecule type" value="Genomic_DNA"/>
</dbReference>
<dbReference type="RefSeq" id="WP_075067725.1">
    <property type="nucleotide sequence ID" value="NZ_LKAJ02000003.1"/>
</dbReference>